<proteinExistence type="predicted"/>
<dbReference type="RefSeq" id="WP_046837253.1">
    <property type="nucleotide sequence ID" value="NZ_CP118976.1"/>
</dbReference>
<evidence type="ECO:0008006" key="3">
    <source>
        <dbReference type="Google" id="ProtNLM"/>
    </source>
</evidence>
<accession>A0ABX5IM66</accession>
<comment type="caution">
    <text evidence="1">The sequence shown here is derived from an EMBL/GenBank/DDBJ whole genome shotgun (WGS) entry which is preliminary data.</text>
</comment>
<keyword evidence="2" id="KW-1185">Reference proteome</keyword>
<reference evidence="1 2" key="1">
    <citation type="journal article" date="2016" name="Front. Microbiol.">
        <title>Comprehensive Phylogenetic Analysis of Bovine Non-aureus Staphylococci Species Based on Whole-Genome Sequencing.</title>
        <authorList>
            <person name="Naushad S."/>
            <person name="Barkema H.W."/>
            <person name="Luby C."/>
            <person name="Condas L.A."/>
            <person name="Nobrega D.B."/>
            <person name="Carson D.A."/>
            <person name="De Buck J."/>
        </authorList>
    </citation>
    <scope>NUCLEOTIDE SEQUENCE [LARGE SCALE GENOMIC DNA]</scope>
    <source>
        <strain evidence="1 2">SNUC 1084</strain>
    </source>
</reference>
<dbReference type="EMBL" id="PZFR01000078">
    <property type="protein sequence ID" value="PTI67663.1"/>
    <property type="molecule type" value="Genomic_DNA"/>
</dbReference>
<evidence type="ECO:0000313" key="1">
    <source>
        <dbReference type="EMBL" id="PTI67663.1"/>
    </source>
</evidence>
<protein>
    <recommendedName>
        <fullName evidence="3">DUF2758 domain-containing protein</fullName>
    </recommendedName>
</protein>
<evidence type="ECO:0000313" key="2">
    <source>
        <dbReference type="Proteomes" id="UP000240859"/>
    </source>
</evidence>
<name>A0ABX5IM66_9STAP</name>
<dbReference type="GeneID" id="93721136"/>
<gene>
    <name evidence="1" type="ORF">BU057_10445</name>
</gene>
<sequence>MRIKTLHMKYEEDFEAFDDRVNKYLQQLTDAQHYEIVSVTPAVTNSVEGVDYFITIVYNK</sequence>
<organism evidence="1 2">
    <name type="scientific">Staphylococcus succinus</name>
    <dbReference type="NCBI Taxonomy" id="61015"/>
    <lineage>
        <taxon>Bacteria</taxon>
        <taxon>Bacillati</taxon>
        <taxon>Bacillota</taxon>
        <taxon>Bacilli</taxon>
        <taxon>Bacillales</taxon>
        <taxon>Staphylococcaceae</taxon>
        <taxon>Staphylococcus</taxon>
    </lineage>
</organism>
<dbReference type="Proteomes" id="UP000240859">
    <property type="component" value="Unassembled WGS sequence"/>
</dbReference>